<keyword evidence="5 7" id="KW-1133">Transmembrane helix</keyword>
<dbReference type="PANTHER" id="PTHR42920:SF5">
    <property type="entry name" value="EAMA DOMAIN-CONTAINING PROTEIN"/>
    <property type="match status" value="1"/>
</dbReference>
<evidence type="ECO:0000259" key="8">
    <source>
        <dbReference type="Pfam" id="PF00892"/>
    </source>
</evidence>
<dbReference type="InterPro" id="IPR000620">
    <property type="entry name" value="EamA_dom"/>
</dbReference>
<sequence>MGPAPRTAWEDTDGRGFEAIVTSMGEASSSRRLLGGRGNRAARSVGAVPPPVLVVTSMISLQVGAAFAKQLFAMAGATGVSALRLGFAALVLLILVRPSLRMDRRTLLVIVGYGAVLAAMNMSIYQAFARIPLGVAVTIEFLGPLSVAVFGSRRKLDVLWAGLAAVGVLLLSRIEGGLDPVGVSFALLAGAFWAGYILMGAKLGDHTKGGSGLALGMVVGALVATPFGIVGSGEALLQPTALAVGLLVALMSSVLPYSLELEALRRIPPRVFGVLMSLEPAVAALAGLVVLGEALGSVQWLAIGCVVLASVGATRGSGSQPKGGAGAREACAD</sequence>
<keyword evidence="3" id="KW-1003">Cell membrane</keyword>
<gene>
    <name evidence="9" type="ORF">DFQ14_105108</name>
</gene>
<feature type="transmembrane region" description="Helical" evidence="7">
    <location>
        <begin position="158"/>
        <end position="174"/>
    </location>
</feature>
<evidence type="ECO:0000313" key="10">
    <source>
        <dbReference type="Proteomes" id="UP000253495"/>
    </source>
</evidence>
<dbReference type="AlphaFoldDB" id="A0A368VWR7"/>
<proteinExistence type="inferred from homology"/>
<feature type="transmembrane region" description="Helical" evidence="7">
    <location>
        <begin position="180"/>
        <end position="199"/>
    </location>
</feature>
<dbReference type="InterPro" id="IPR051258">
    <property type="entry name" value="Diverse_Substrate_Transporter"/>
</dbReference>
<evidence type="ECO:0000256" key="1">
    <source>
        <dbReference type="ARBA" id="ARBA00004651"/>
    </source>
</evidence>
<feature type="transmembrane region" description="Helical" evidence="7">
    <location>
        <begin position="271"/>
        <end position="291"/>
    </location>
</feature>
<dbReference type="InterPro" id="IPR037185">
    <property type="entry name" value="EmrE-like"/>
</dbReference>
<feature type="transmembrane region" description="Helical" evidence="7">
    <location>
        <begin position="131"/>
        <end position="151"/>
    </location>
</feature>
<evidence type="ECO:0000256" key="5">
    <source>
        <dbReference type="ARBA" id="ARBA00022989"/>
    </source>
</evidence>
<feature type="transmembrane region" description="Helical" evidence="7">
    <location>
        <begin position="71"/>
        <end position="95"/>
    </location>
</feature>
<feature type="transmembrane region" description="Helical" evidence="7">
    <location>
        <begin position="211"/>
        <end position="230"/>
    </location>
</feature>
<feature type="transmembrane region" description="Helical" evidence="7">
    <location>
        <begin position="41"/>
        <end position="65"/>
    </location>
</feature>
<dbReference type="Pfam" id="PF00892">
    <property type="entry name" value="EamA"/>
    <property type="match status" value="1"/>
</dbReference>
<evidence type="ECO:0000256" key="4">
    <source>
        <dbReference type="ARBA" id="ARBA00022692"/>
    </source>
</evidence>
<name>A0A368VWR7_9ACTN</name>
<keyword evidence="10" id="KW-1185">Reference proteome</keyword>
<evidence type="ECO:0000256" key="2">
    <source>
        <dbReference type="ARBA" id="ARBA00007362"/>
    </source>
</evidence>
<dbReference type="Proteomes" id="UP000253495">
    <property type="component" value="Unassembled WGS sequence"/>
</dbReference>
<feature type="transmembrane region" description="Helical" evidence="7">
    <location>
        <begin position="297"/>
        <end position="314"/>
    </location>
</feature>
<evidence type="ECO:0000256" key="3">
    <source>
        <dbReference type="ARBA" id="ARBA00022475"/>
    </source>
</evidence>
<dbReference type="SUPFAM" id="SSF103481">
    <property type="entry name" value="Multidrug resistance efflux transporter EmrE"/>
    <property type="match status" value="2"/>
</dbReference>
<comment type="caution">
    <text evidence="9">The sequence shown here is derived from an EMBL/GenBank/DDBJ whole genome shotgun (WGS) entry which is preliminary data.</text>
</comment>
<keyword evidence="4 7" id="KW-0812">Transmembrane</keyword>
<feature type="transmembrane region" description="Helical" evidence="7">
    <location>
        <begin position="107"/>
        <end position="125"/>
    </location>
</feature>
<dbReference type="PANTHER" id="PTHR42920">
    <property type="entry name" value="OS03G0707200 PROTEIN-RELATED"/>
    <property type="match status" value="1"/>
</dbReference>
<organism evidence="9 10">
    <name type="scientific">Halopolyspora algeriensis</name>
    <dbReference type="NCBI Taxonomy" id="1500506"/>
    <lineage>
        <taxon>Bacteria</taxon>
        <taxon>Bacillati</taxon>
        <taxon>Actinomycetota</taxon>
        <taxon>Actinomycetes</taxon>
        <taxon>Actinomycetes incertae sedis</taxon>
        <taxon>Halopolyspora</taxon>
    </lineage>
</organism>
<evidence type="ECO:0000313" key="9">
    <source>
        <dbReference type="EMBL" id="RCW43963.1"/>
    </source>
</evidence>
<comment type="subcellular location">
    <subcellularLocation>
        <location evidence="1">Cell membrane</location>
        <topology evidence="1">Multi-pass membrane protein</topology>
    </subcellularLocation>
</comment>
<evidence type="ECO:0000256" key="7">
    <source>
        <dbReference type="SAM" id="Phobius"/>
    </source>
</evidence>
<dbReference type="EMBL" id="QPJC01000005">
    <property type="protein sequence ID" value="RCW43963.1"/>
    <property type="molecule type" value="Genomic_DNA"/>
</dbReference>
<evidence type="ECO:0000256" key="6">
    <source>
        <dbReference type="ARBA" id="ARBA00023136"/>
    </source>
</evidence>
<feature type="domain" description="EamA" evidence="8">
    <location>
        <begin position="182"/>
        <end position="312"/>
    </location>
</feature>
<reference evidence="9 10" key="1">
    <citation type="submission" date="2018-07" db="EMBL/GenBank/DDBJ databases">
        <title>Genomic Encyclopedia of Type Strains, Phase III (KMG-III): the genomes of soil and plant-associated and newly described type strains.</title>
        <authorList>
            <person name="Whitman W."/>
        </authorList>
    </citation>
    <scope>NUCLEOTIDE SEQUENCE [LARGE SCALE GENOMIC DNA]</scope>
    <source>
        <strain evidence="9 10">CECT 8575</strain>
    </source>
</reference>
<accession>A0A368VWR7</accession>
<feature type="transmembrane region" description="Helical" evidence="7">
    <location>
        <begin position="236"/>
        <end position="259"/>
    </location>
</feature>
<keyword evidence="6 7" id="KW-0472">Membrane</keyword>
<protein>
    <submittedName>
        <fullName evidence="9">Inner membrane transporter RhtA</fullName>
    </submittedName>
</protein>
<comment type="similarity">
    <text evidence="2">Belongs to the EamA transporter family.</text>
</comment>
<dbReference type="GO" id="GO:0005886">
    <property type="term" value="C:plasma membrane"/>
    <property type="evidence" value="ECO:0007669"/>
    <property type="project" value="UniProtKB-SubCell"/>
</dbReference>